<keyword evidence="1" id="KW-0812">Transmembrane</keyword>
<dbReference type="Proteomes" id="UP001595884">
    <property type="component" value="Unassembled WGS sequence"/>
</dbReference>
<organism evidence="2 3">
    <name type="scientific">Glutamicibacter bergerei</name>
    <dbReference type="NCBI Taxonomy" id="256702"/>
    <lineage>
        <taxon>Bacteria</taxon>
        <taxon>Bacillati</taxon>
        <taxon>Actinomycetota</taxon>
        <taxon>Actinomycetes</taxon>
        <taxon>Micrococcales</taxon>
        <taxon>Micrococcaceae</taxon>
        <taxon>Glutamicibacter</taxon>
    </lineage>
</organism>
<name>A0ABV9MQ06_9MICC</name>
<evidence type="ECO:0000313" key="3">
    <source>
        <dbReference type="Proteomes" id="UP001595884"/>
    </source>
</evidence>
<evidence type="ECO:0000256" key="1">
    <source>
        <dbReference type="SAM" id="Phobius"/>
    </source>
</evidence>
<keyword evidence="1" id="KW-1133">Transmembrane helix</keyword>
<dbReference type="RefSeq" id="WP_346060415.1">
    <property type="nucleotide sequence ID" value="NZ_BAAAVQ010000126.1"/>
</dbReference>
<reference evidence="3" key="1">
    <citation type="journal article" date="2019" name="Int. J. Syst. Evol. Microbiol.">
        <title>The Global Catalogue of Microorganisms (GCM) 10K type strain sequencing project: providing services to taxonomists for standard genome sequencing and annotation.</title>
        <authorList>
            <consortium name="The Broad Institute Genomics Platform"/>
            <consortium name="The Broad Institute Genome Sequencing Center for Infectious Disease"/>
            <person name="Wu L."/>
            <person name="Ma J."/>
        </authorList>
    </citation>
    <scope>NUCLEOTIDE SEQUENCE [LARGE SCALE GENOMIC DNA]</scope>
    <source>
        <strain evidence="3">CGMCC 1.12849</strain>
    </source>
</reference>
<keyword evidence="1" id="KW-0472">Membrane</keyword>
<comment type="caution">
    <text evidence="2">The sequence shown here is derived from an EMBL/GenBank/DDBJ whole genome shotgun (WGS) entry which is preliminary data.</text>
</comment>
<feature type="transmembrane region" description="Helical" evidence="1">
    <location>
        <begin position="7"/>
        <end position="34"/>
    </location>
</feature>
<sequence length="49" mass="5354">MNDNQKLMLIAGVVFALFIAVMMVLTSGVLAFIFDPEPEAALHQIFSTV</sequence>
<evidence type="ECO:0000313" key="2">
    <source>
        <dbReference type="EMBL" id="MFC4718056.1"/>
    </source>
</evidence>
<protein>
    <submittedName>
        <fullName evidence="2">Uncharacterized protein</fullName>
    </submittedName>
</protein>
<gene>
    <name evidence="2" type="ORF">ACFO7V_18205</name>
</gene>
<proteinExistence type="predicted"/>
<accession>A0ABV9MQ06</accession>
<dbReference type="EMBL" id="JBHSHE010000092">
    <property type="protein sequence ID" value="MFC4718056.1"/>
    <property type="molecule type" value="Genomic_DNA"/>
</dbReference>
<keyword evidence="3" id="KW-1185">Reference proteome</keyword>